<name>A0A5C6Z5C4_9FLAO</name>
<evidence type="ECO:0000313" key="2">
    <source>
        <dbReference type="Proteomes" id="UP000321497"/>
    </source>
</evidence>
<dbReference type="Proteomes" id="UP000321497">
    <property type="component" value="Unassembled WGS sequence"/>
</dbReference>
<dbReference type="RefSeq" id="WP_111843109.1">
    <property type="nucleotide sequence ID" value="NZ_UEGI01000001.1"/>
</dbReference>
<sequence length="161" mass="18866">MVHHKLDMGEEFEEPYTLIAVHCGEEEYKLAYLMNQHLNTRFQRRRIDIDFPSEGMMVTFPIFDFLDEFNYSQFYLVANKCRIVEASLQSSGGLFSEIGSEKDHFLLSEFKKVDYFLKIYSDFENVSLQSLVSQINNIEQIVSAYVVETDTIKSKNNLIFD</sequence>
<organism evidence="1 2">
    <name type="scientific">Aequorivita antarctica</name>
    <dbReference type="NCBI Taxonomy" id="153266"/>
    <lineage>
        <taxon>Bacteria</taxon>
        <taxon>Pseudomonadati</taxon>
        <taxon>Bacteroidota</taxon>
        <taxon>Flavobacteriia</taxon>
        <taxon>Flavobacteriales</taxon>
        <taxon>Flavobacteriaceae</taxon>
        <taxon>Aequorivita</taxon>
    </lineage>
</organism>
<gene>
    <name evidence="1" type="ORF">ESU54_00270</name>
</gene>
<dbReference type="OrthoDB" id="676614at2"/>
<dbReference type="EMBL" id="VORT01000001">
    <property type="protein sequence ID" value="TXD74664.1"/>
    <property type="molecule type" value="Genomic_DNA"/>
</dbReference>
<proteinExistence type="predicted"/>
<accession>A0A5C6Z5C4</accession>
<dbReference type="InterPro" id="IPR047690">
    <property type="entry name" value="IPExxxVDY_fam"/>
</dbReference>
<comment type="caution">
    <text evidence="1">The sequence shown here is derived from an EMBL/GenBank/DDBJ whole genome shotgun (WGS) entry which is preliminary data.</text>
</comment>
<dbReference type="AlphaFoldDB" id="A0A5C6Z5C4"/>
<dbReference type="NCBIfam" id="NF033205">
    <property type="entry name" value="IPExxxVDY"/>
    <property type="match status" value="1"/>
</dbReference>
<keyword evidence="2" id="KW-1185">Reference proteome</keyword>
<protein>
    <submittedName>
        <fullName evidence="1">IPExxxVDY family protein</fullName>
    </submittedName>
</protein>
<reference evidence="1 2" key="1">
    <citation type="submission" date="2019-08" db="EMBL/GenBank/DDBJ databases">
        <title>Genome of Aequorivita antarctica SW49 (type strain).</title>
        <authorList>
            <person name="Bowman J.P."/>
        </authorList>
    </citation>
    <scope>NUCLEOTIDE SEQUENCE [LARGE SCALE GENOMIC DNA]</scope>
    <source>
        <strain evidence="1 2">SW49</strain>
    </source>
</reference>
<evidence type="ECO:0000313" key="1">
    <source>
        <dbReference type="EMBL" id="TXD74664.1"/>
    </source>
</evidence>